<keyword evidence="4" id="KW-0560">Oxidoreductase</keyword>
<keyword evidence="7" id="KW-1185">Reference proteome</keyword>
<comment type="caution">
    <text evidence="6">The sequence shown here is derived from an EMBL/GenBank/DDBJ whole genome shotgun (WGS) entry which is preliminary data.</text>
</comment>
<dbReference type="InterPro" id="IPR006076">
    <property type="entry name" value="FAD-dep_OxRdtase"/>
</dbReference>
<keyword evidence="2" id="KW-0285">Flavoprotein</keyword>
<dbReference type="SUPFAM" id="SSF54373">
    <property type="entry name" value="FAD-linked reductases, C-terminal domain"/>
    <property type="match status" value="1"/>
</dbReference>
<comment type="cofactor">
    <cofactor evidence="1">
        <name>FAD</name>
        <dbReference type="ChEBI" id="CHEBI:57692"/>
    </cofactor>
</comment>
<dbReference type="EMBL" id="WOGU01000006">
    <property type="protein sequence ID" value="MUN63150.1"/>
    <property type="molecule type" value="Genomic_DNA"/>
</dbReference>
<dbReference type="Gene3D" id="3.50.50.60">
    <property type="entry name" value="FAD/NAD(P)-binding domain"/>
    <property type="match status" value="1"/>
</dbReference>
<gene>
    <name evidence="6" type="ORF">GMA12_08360</name>
</gene>
<evidence type="ECO:0000256" key="3">
    <source>
        <dbReference type="ARBA" id="ARBA00022827"/>
    </source>
</evidence>
<evidence type="ECO:0000259" key="5">
    <source>
        <dbReference type="Pfam" id="PF01266"/>
    </source>
</evidence>
<evidence type="ECO:0000256" key="4">
    <source>
        <dbReference type="ARBA" id="ARBA00023002"/>
    </source>
</evidence>
<dbReference type="Pfam" id="PF01266">
    <property type="entry name" value="DAO"/>
    <property type="match status" value="1"/>
</dbReference>
<dbReference type="InterPro" id="IPR045170">
    <property type="entry name" value="MTOX"/>
</dbReference>
<dbReference type="AlphaFoldDB" id="A0A6N8GLM7"/>
<dbReference type="SUPFAM" id="SSF51905">
    <property type="entry name" value="FAD/NAD(P)-binding domain"/>
    <property type="match status" value="1"/>
</dbReference>
<dbReference type="GO" id="GO:0050660">
    <property type="term" value="F:flavin adenine dinucleotide binding"/>
    <property type="evidence" value="ECO:0007669"/>
    <property type="project" value="InterPro"/>
</dbReference>
<dbReference type="PANTHER" id="PTHR10961:SF7">
    <property type="entry name" value="FAD DEPENDENT OXIDOREDUCTASE DOMAIN-CONTAINING PROTEIN"/>
    <property type="match status" value="1"/>
</dbReference>
<proteinExistence type="predicted"/>
<evidence type="ECO:0000313" key="7">
    <source>
        <dbReference type="Proteomes" id="UP000436989"/>
    </source>
</evidence>
<sequence>MTSARYVVVGAGLMGAATAWQLAGRGEEVVLVERDVPAGPRGSSHGSARIFRYAYADPFYAELVVRSEPWWARLERGAGRRLIDRVGGVDHGRGREPERLARVLEAAGVAHELLGPARARSRWPQLTVETSVLYQPGAGVLDARAAAEAMVELAVAAGAQLRTAWPVRGIARTGAGFTVSGPGGETLDAGHVVVAAGGHLPDLIGELPLPAAFLAGLPRLRVRQESAFHFPYRDPDRPWPTTIREDGGLPVYSLPGGRDAGFRGQKVAEYHGGRPLRSAAAQDGVVDPAHRARVVAHVRAHLPGLVPEPYAETTCLFTSTPDEEFVLDSAGGITVVSPCSGHGGKFAPLLGAMAADLATGATEATGAAGVPARFRPGTAARRRRG</sequence>
<evidence type="ECO:0000256" key="2">
    <source>
        <dbReference type="ARBA" id="ARBA00022630"/>
    </source>
</evidence>
<accession>A0A6N8GLM7</accession>
<keyword evidence="3" id="KW-0274">FAD</keyword>
<dbReference type="InterPro" id="IPR036188">
    <property type="entry name" value="FAD/NAD-bd_sf"/>
</dbReference>
<evidence type="ECO:0000256" key="1">
    <source>
        <dbReference type="ARBA" id="ARBA00001974"/>
    </source>
</evidence>
<dbReference type="PANTHER" id="PTHR10961">
    <property type="entry name" value="PEROXISOMAL SARCOSINE OXIDASE"/>
    <property type="match status" value="1"/>
</dbReference>
<feature type="domain" description="FAD dependent oxidoreductase" evidence="5">
    <location>
        <begin position="6"/>
        <end position="357"/>
    </location>
</feature>
<dbReference type="Gene3D" id="3.30.9.10">
    <property type="entry name" value="D-Amino Acid Oxidase, subunit A, domain 2"/>
    <property type="match status" value="1"/>
</dbReference>
<evidence type="ECO:0000313" key="6">
    <source>
        <dbReference type="EMBL" id="MUN63150.1"/>
    </source>
</evidence>
<dbReference type="GO" id="GO:0008115">
    <property type="term" value="F:sarcosine oxidase activity"/>
    <property type="evidence" value="ECO:0007669"/>
    <property type="project" value="TreeGrafter"/>
</dbReference>
<name>A0A6N8GLM7_9MICC</name>
<dbReference type="Proteomes" id="UP000436989">
    <property type="component" value="Unassembled WGS sequence"/>
</dbReference>
<reference evidence="6 7" key="1">
    <citation type="submission" date="2019-12" db="EMBL/GenBank/DDBJ databases">
        <authorList>
            <person name="Shi Y."/>
        </authorList>
    </citation>
    <scope>NUCLEOTIDE SEQUENCE [LARGE SCALE GENOMIC DNA]</scope>
    <source>
        <strain evidence="6 7">JCM 17929</strain>
    </source>
</reference>
<protein>
    <submittedName>
        <fullName evidence="6">FAD-dependent oxidoreductase</fullName>
    </submittedName>
</protein>
<organism evidence="6 7">
    <name type="scientific">Kocuria sediminis</name>
    <dbReference type="NCBI Taxonomy" id="1038857"/>
    <lineage>
        <taxon>Bacteria</taxon>
        <taxon>Bacillati</taxon>
        <taxon>Actinomycetota</taxon>
        <taxon>Actinomycetes</taxon>
        <taxon>Micrococcales</taxon>
        <taxon>Micrococcaceae</taxon>
        <taxon>Kocuria</taxon>
    </lineage>
</organism>
<dbReference type="RefSeq" id="WP_156269045.1">
    <property type="nucleotide sequence ID" value="NZ_WOGU01000006.1"/>
</dbReference>